<dbReference type="AlphaFoldDB" id="A0A9P3F0B1"/>
<keyword evidence="3" id="KW-1185">Reference proteome</keyword>
<evidence type="ECO:0000313" key="3">
    <source>
        <dbReference type="Proteomes" id="UP000710440"/>
    </source>
</evidence>
<protein>
    <submittedName>
        <fullName evidence="2">Uncharacterized protein</fullName>
    </submittedName>
</protein>
<dbReference type="GeneID" id="66932119"/>
<proteinExistence type="predicted"/>
<organism evidence="2 3">
    <name type="scientific">Aspergillus viridinutans</name>
    <dbReference type="NCBI Taxonomy" id="75553"/>
    <lineage>
        <taxon>Eukaryota</taxon>
        <taxon>Fungi</taxon>
        <taxon>Dikarya</taxon>
        <taxon>Ascomycota</taxon>
        <taxon>Pezizomycotina</taxon>
        <taxon>Eurotiomycetes</taxon>
        <taxon>Eurotiomycetidae</taxon>
        <taxon>Eurotiales</taxon>
        <taxon>Aspergillaceae</taxon>
        <taxon>Aspergillus</taxon>
        <taxon>Aspergillus subgen. Fumigati</taxon>
    </lineage>
</organism>
<gene>
    <name evidence="2" type="ORF">Aspvir_004137</name>
</gene>
<dbReference type="Proteomes" id="UP000710440">
    <property type="component" value="Unassembled WGS sequence"/>
</dbReference>
<accession>A0A9P3F0B1</accession>
<comment type="caution">
    <text evidence="2">The sequence shown here is derived from an EMBL/GenBank/DDBJ whole genome shotgun (WGS) entry which is preliminary data.</text>
</comment>
<feature type="region of interest" description="Disordered" evidence="1">
    <location>
        <begin position="80"/>
        <end position="134"/>
    </location>
</feature>
<reference evidence="2 3" key="1">
    <citation type="submission" date="2021-02" db="EMBL/GenBank/DDBJ databases">
        <title>Pan-genome distribution and transcriptional activeness of fungal secondary metabolism genes in Aspergillus section Fumigati.</title>
        <authorList>
            <person name="Takahashi H."/>
            <person name="Umemura M."/>
            <person name="Ninomiya A."/>
            <person name="Kusuya Y."/>
            <person name="Urayama S."/>
            <person name="Shimizu M."/>
            <person name="Watanabe A."/>
            <person name="Kamei K."/>
            <person name="Yaguchi T."/>
            <person name="Hagiwara D."/>
        </authorList>
    </citation>
    <scope>NUCLEOTIDE SEQUENCE [LARGE SCALE GENOMIC DNA]</scope>
    <source>
        <strain evidence="2 3">IFM 47045</strain>
    </source>
</reference>
<feature type="compositionally biased region" description="Gly residues" evidence="1">
    <location>
        <begin position="96"/>
        <end position="111"/>
    </location>
</feature>
<sequence>MATAARSTCLDDGADEDAADLAEAEVIQQAAEDCLHCMLSQPASQLGVQALDDLSLPQQDLDCMKYKSAEYVILDLEVGSGIDDEEGGGSESDGQSDGGDSPGPGGRGRGSGAQDDGSDGNDGNGSDDHGNSGREPRALLLVSLSARIPRNGCAPCLLGLFFGRWKYHHTVLRSVDWCG</sequence>
<dbReference type="EMBL" id="BOPL01000002">
    <property type="protein sequence ID" value="GIK00119.1"/>
    <property type="molecule type" value="Genomic_DNA"/>
</dbReference>
<evidence type="ECO:0000256" key="1">
    <source>
        <dbReference type="SAM" id="MobiDB-lite"/>
    </source>
</evidence>
<evidence type="ECO:0000313" key="2">
    <source>
        <dbReference type="EMBL" id="GIK00119.1"/>
    </source>
</evidence>
<dbReference type="RefSeq" id="XP_043123305.1">
    <property type="nucleotide sequence ID" value="XM_043267370.1"/>
</dbReference>
<name>A0A9P3F0B1_ASPVI</name>